<keyword evidence="12 18" id="KW-0829">Tyrosine-protein kinase</keyword>
<evidence type="ECO:0000256" key="16">
    <source>
        <dbReference type="ARBA" id="ARBA00023319"/>
    </source>
</evidence>
<evidence type="ECO:0000256" key="7">
    <source>
        <dbReference type="ARBA" id="ARBA00022741"/>
    </source>
</evidence>
<dbReference type="PRINTS" id="PR00109">
    <property type="entry name" value="TYRKINASE"/>
</dbReference>
<dbReference type="PANTHER" id="PTHR24416">
    <property type="entry name" value="TYROSINE-PROTEIN KINASE RECEPTOR"/>
    <property type="match status" value="1"/>
</dbReference>
<sequence>MAAAVLENENTLGTKVEPHSIVGSRHTDVLQSEAWCDSRATRELKGSVIVDKYPPHCQVSSSIKPLKNVKEGTIVRLRCRVNDCPRRTISWLKDDQPLQQENERLTIRNNTSGNASVLKIRNVKLEDQGNYTCIAENPFGQVANATRQLVLDVRPGTSTTPTNTTSQPSTTPVQSQGKPVFSDPDTLKRAFKAWPASHSVKLKCNAKGTPPLKYTWLKDGELLKGRRLDPYLNTSISYLRLKDLVPNDEGQYTCIVSNRYGSINHTYTVKVLAKPRTRPILRTNLPENTTVEIGKNATMKCRVVVSGTLPDFRWLKWDKSVTFVSKIEDNLDNNGSFKLIDPRYYHSLQLGDEYGSEVTIINVTEDDFGLYTCYASNHIGAEYNSAFLSRYVKPTTPGRAVNPAHENNSTTISGMQQPAQIKKKDEPGDNVVIIVLSVVMFLAFVIGITVFIVYRRKVKGKLAQDSKPQDNIVTLQHMDIIPATSTLIASESNTPNQTDGTQRTFPYPIPRRRLSSSDSTTPLLKYRNGSYRSRFSSGLSSRIDSNIAEELYELPCDEEWEIERSQLTLKEQLGEGAFGLVVRADAVGLPELPARCSVAVKMLKADATENELADLLSEMDTMKDIGKHKNIINLIGACTQNGPLFVIVEFAPHGNLRQFLRERRPSEYQHTRPNSSGPSLTVRDFVSFAFQIARGMEYLGTRKCVHRDLAARNVLVGEDYVMKIADFGLARNIRDLEYYRKTTDGRLPIKWLAIEALFDRVYTTQSDVWAFGILLWEIFTLGGSPYPGIPVERLFDLLKSGYRMQKPQNCPNEIYDIMLNCWDENSINRASFTTLRKTFDAMLSSLASKEYLEILAQSIEDIALSMETPITDDSDINNDTITESSC</sequence>
<proteinExistence type="inferred from homology"/>
<evidence type="ECO:0000256" key="17">
    <source>
        <dbReference type="ARBA" id="ARBA00051243"/>
    </source>
</evidence>
<evidence type="ECO:0000256" key="1">
    <source>
        <dbReference type="ARBA" id="ARBA00004167"/>
    </source>
</evidence>
<dbReference type="InterPro" id="IPR013098">
    <property type="entry name" value="Ig_I-set"/>
</dbReference>
<dbReference type="InterPro" id="IPR050122">
    <property type="entry name" value="RTK"/>
</dbReference>
<dbReference type="InterPro" id="IPR011009">
    <property type="entry name" value="Kinase-like_dom_sf"/>
</dbReference>
<dbReference type="InterPro" id="IPR008266">
    <property type="entry name" value="Tyr_kinase_AS"/>
</dbReference>
<feature type="domain" description="Ig-like" evidence="23">
    <location>
        <begin position="275"/>
        <end position="389"/>
    </location>
</feature>
<dbReference type="SUPFAM" id="SSF56112">
    <property type="entry name" value="Protein kinase-like (PK-like)"/>
    <property type="match status" value="1"/>
</dbReference>
<feature type="binding site" evidence="19">
    <location>
        <position position="601"/>
    </location>
    <ligand>
        <name>ATP</name>
        <dbReference type="ChEBI" id="CHEBI:30616"/>
    </ligand>
</feature>
<dbReference type="InterPro" id="IPR020635">
    <property type="entry name" value="Tyr_kinase_cat_dom"/>
</dbReference>
<dbReference type="PROSITE" id="PS50835">
    <property type="entry name" value="IG_LIKE"/>
    <property type="match status" value="3"/>
</dbReference>
<evidence type="ECO:0000256" key="5">
    <source>
        <dbReference type="ARBA" id="ARBA00022729"/>
    </source>
</evidence>
<evidence type="ECO:0000256" key="15">
    <source>
        <dbReference type="ARBA" id="ARBA00023180"/>
    </source>
</evidence>
<feature type="compositionally biased region" description="Polar residues" evidence="20">
    <location>
        <begin position="490"/>
        <end position="504"/>
    </location>
</feature>
<name>A0ABN8N6X3_9CNID</name>
<comment type="similarity">
    <text evidence="18">Belongs to the protein kinase superfamily. Tyr protein kinase family. Fibroblast growth factor receptor subfamily.</text>
</comment>
<keyword evidence="7 18" id="KW-0547">Nucleotide-binding</keyword>
<feature type="domain" description="Protein kinase" evidence="22">
    <location>
        <begin position="567"/>
        <end position="843"/>
    </location>
</feature>
<dbReference type="SMART" id="SM00219">
    <property type="entry name" value="TyrKc"/>
    <property type="match status" value="1"/>
</dbReference>
<keyword evidence="6" id="KW-0677">Repeat</keyword>
<keyword evidence="15" id="KW-0325">Glycoprotein</keyword>
<dbReference type="Pfam" id="PF07714">
    <property type="entry name" value="PK_Tyr_Ser-Thr"/>
    <property type="match status" value="1"/>
</dbReference>
<dbReference type="PIRSF" id="PIRSF000628">
    <property type="entry name" value="FGFR"/>
    <property type="match status" value="1"/>
</dbReference>
<evidence type="ECO:0000256" key="21">
    <source>
        <dbReference type="SAM" id="Phobius"/>
    </source>
</evidence>
<accession>A0ABN8N6X3</accession>
<dbReference type="SMART" id="SM00409">
    <property type="entry name" value="IG"/>
    <property type="match status" value="3"/>
</dbReference>
<dbReference type="InterPro" id="IPR007110">
    <property type="entry name" value="Ig-like_dom"/>
</dbReference>
<evidence type="ECO:0000256" key="8">
    <source>
        <dbReference type="ARBA" id="ARBA00022777"/>
    </source>
</evidence>
<dbReference type="InterPro" id="IPR003599">
    <property type="entry name" value="Ig_sub"/>
</dbReference>
<dbReference type="SMART" id="SM00408">
    <property type="entry name" value="IGc2"/>
    <property type="match status" value="3"/>
</dbReference>
<dbReference type="InterPro" id="IPR013151">
    <property type="entry name" value="Immunoglobulin_dom"/>
</dbReference>
<feature type="transmembrane region" description="Helical" evidence="21">
    <location>
        <begin position="431"/>
        <end position="454"/>
    </location>
</feature>
<organism evidence="24 25">
    <name type="scientific">Porites lobata</name>
    <dbReference type="NCBI Taxonomy" id="104759"/>
    <lineage>
        <taxon>Eukaryota</taxon>
        <taxon>Metazoa</taxon>
        <taxon>Cnidaria</taxon>
        <taxon>Anthozoa</taxon>
        <taxon>Hexacorallia</taxon>
        <taxon>Scleractinia</taxon>
        <taxon>Fungiina</taxon>
        <taxon>Poritidae</taxon>
        <taxon>Porites</taxon>
    </lineage>
</organism>
<dbReference type="InterPro" id="IPR017441">
    <property type="entry name" value="Protein_kinase_ATP_BS"/>
</dbReference>
<dbReference type="Gene3D" id="3.30.200.20">
    <property type="entry name" value="Phosphorylase Kinase, domain 1"/>
    <property type="match status" value="1"/>
</dbReference>
<evidence type="ECO:0000256" key="18">
    <source>
        <dbReference type="PIRNR" id="PIRNR000628"/>
    </source>
</evidence>
<dbReference type="InterPro" id="IPR013783">
    <property type="entry name" value="Ig-like_fold"/>
</dbReference>
<keyword evidence="14 18" id="KW-0675">Receptor</keyword>
<dbReference type="Proteomes" id="UP001159405">
    <property type="component" value="Unassembled WGS sequence"/>
</dbReference>
<evidence type="ECO:0000256" key="12">
    <source>
        <dbReference type="ARBA" id="ARBA00023137"/>
    </source>
</evidence>
<dbReference type="InterPro" id="IPR016248">
    <property type="entry name" value="FGF_rcpt_fam"/>
</dbReference>
<keyword evidence="10 21" id="KW-1133">Transmembrane helix</keyword>
<evidence type="ECO:0000256" key="9">
    <source>
        <dbReference type="ARBA" id="ARBA00022840"/>
    </source>
</evidence>
<feature type="region of interest" description="Disordered" evidence="20">
    <location>
        <begin position="154"/>
        <end position="182"/>
    </location>
</feature>
<keyword evidence="16" id="KW-0393">Immunoglobulin domain</keyword>
<dbReference type="InterPro" id="IPR036179">
    <property type="entry name" value="Ig-like_dom_sf"/>
</dbReference>
<feature type="compositionally biased region" description="Low complexity" evidence="20">
    <location>
        <begin position="157"/>
        <end position="176"/>
    </location>
</feature>
<keyword evidence="5" id="KW-0732">Signal</keyword>
<feature type="region of interest" description="Disordered" evidence="20">
    <location>
        <begin position="490"/>
        <end position="520"/>
    </location>
</feature>
<evidence type="ECO:0000313" key="25">
    <source>
        <dbReference type="Proteomes" id="UP001159405"/>
    </source>
</evidence>
<keyword evidence="9 18" id="KW-0067">ATP-binding</keyword>
<keyword evidence="8 18" id="KW-0418">Kinase</keyword>
<dbReference type="EMBL" id="CALNXK010000011">
    <property type="protein sequence ID" value="CAH3043700.1"/>
    <property type="molecule type" value="Genomic_DNA"/>
</dbReference>
<dbReference type="InterPro" id="IPR003598">
    <property type="entry name" value="Ig_sub2"/>
</dbReference>
<dbReference type="Pfam" id="PF00047">
    <property type="entry name" value="ig"/>
    <property type="match status" value="1"/>
</dbReference>
<feature type="domain" description="Ig-like" evidence="23">
    <location>
        <begin position="161"/>
        <end position="270"/>
    </location>
</feature>
<dbReference type="EC" id="2.7.10.1" evidence="18"/>
<protein>
    <recommendedName>
        <fullName evidence="18">Fibroblast growth factor receptor</fullName>
        <ecNumber evidence="18">2.7.10.1</ecNumber>
    </recommendedName>
</protein>
<keyword evidence="25" id="KW-1185">Reference proteome</keyword>
<dbReference type="Gene3D" id="2.60.40.10">
    <property type="entry name" value="Immunoglobulins"/>
    <property type="match status" value="3"/>
</dbReference>
<comment type="catalytic activity">
    <reaction evidence="17 18">
        <text>L-tyrosyl-[protein] + ATP = O-phospho-L-tyrosyl-[protein] + ADP + H(+)</text>
        <dbReference type="Rhea" id="RHEA:10596"/>
        <dbReference type="Rhea" id="RHEA-COMP:10136"/>
        <dbReference type="Rhea" id="RHEA-COMP:20101"/>
        <dbReference type="ChEBI" id="CHEBI:15378"/>
        <dbReference type="ChEBI" id="CHEBI:30616"/>
        <dbReference type="ChEBI" id="CHEBI:46858"/>
        <dbReference type="ChEBI" id="CHEBI:61978"/>
        <dbReference type="ChEBI" id="CHEBI:456216"/>
        <dbReference type="EC" id="2.7.10.1"/>
    </reaction>
</comment>
<dbReference type="PROSITE" id="PS00107">
    <property type="entry name" value="PROTEIN_KINASE_ATP"/>
    <property type="match status" value="1"/>
</dbReference>
<evidence type="ECO:0000259" key="22">
    <source>
        <dbReference type="PROSITE" id="PS50011"/>
    </source>
</evidence>
<evidence type="ECO:0000256" key="11">
    <source>
        <dbReference type="ARBA" id="ARBA00023136"/>
    </source>
</evidence>
<evidence type="ECO:0000256" key="13">
    <source>
        <dbReference type="ARBA" id="ARBA00023157"/>
    </source>
</evidence>
<keyword evidence="3 18" id="KW-0808">Transferase</keyword>
<evidence type="ECO:0000259" key="23">
    <source>
        <dbReference type="PROSITE" id="PS50835"/>
    </source>
</evidence>
<feature type="domain" description="Ig-like" evidence="23">
    <location>
        <begin position="55"/>
        <end position="150"/>
    </location>
</feature>
<comment type="subcellular location">
    <subcellularLocation>
        <location evidence="1">Membrane</location>
        <topology evidence="1">Single-pass membrane protein</topology>
    </subcellularLocation>
</comment>
<evidence type="ECO:0000256" key="2">
    <source>
        <dbReference type="ARBA" id="ARBA00022553"/>
    </source>
</evidence>
<dbReference type="PROSITE" id="PS50011">
    <property type="entry name" value="PROTEIN_KINASE_DOM"/>
    <property type="match status" value="1"/>
</dbReference>
<evidence type="ECO:0000256" key="6">
    <source>
        <dbReference type="ARBA" id="ARBA00022737"/>
    </source>
</evidence>
<dbReference type="Pfam" id="PF07679">
    <property type="entry name" value="I-set"/>
    <property type="match status" value="2"/>
</dbReference>
<evidence type="ECO:0000256" key="20">
    <source>
        <dbReference type="SAM" id="MobiDB-lite"/>
    </source>
</evidence>
<dbReference type="SUPFAM" id="SSF48726">
    <property type="entry name" value="Immunoglobulin"/>
    <property type="match status" value="3"/>
</dbReference>
<keyword evidence="11 18" id="KW-0472">Membrane</keyword>
<dbReference type="PROSITE" id="PS00109">
    <property type="entry name" value="PROTEIN_KINASE_TYR"/>
    <property type="match status" value="1"/>
</dbReference>
<evidence type="ECO:0000256" key="10">
    <source>
        <dbReference type="ARBA" id="ARBA00022989"/>
    </source>
</evidence>
<evidence type="ECO:0000256" key="4">
    <source>
        <dbReference type="ARBA" id="ARBA00022692"/>
    </source>
</evidence>
<evidence type="ECO:0000256" key="3">
    <source>
        <dbReference type="ARBA" id="ARBA00022679"/>
    </source>
</evidence>
<comment type="caution">
    <text evidence="24">The sequence shown here is derived from an EMBL/GenBank/DDBJ whole genome shotgun (WGS) entry which is preliminary data.</text>
</comment>
<dbReference type="InterPro" id="IPR001245">
    <property type="entry name" value="Ser-Thr/Tyr_kinase_cat_dom"/>
</dbReference>
<dbReference type="PANTHER" id="PTHR24416:SF550">
    <property type="entry name" value="FIBROBLAST GROWTH FACTOR RECEPTOR HOMOLOG 1-RELATED"/>
    <property type="match status" value="1"/>
</dbReference>
<evidence type="ECO:0000313" key="24">
    <source>
        <dbReference type="EMBL" id="CAH3043700.1"/>
    </source>
</evidence>
<dbReference type="Gene3D" id="1.10.510.10">
    <property type="entry name" value="Transferase(Phosphotransferase) domain 1"/>
    <property type="match status" value="1"/>
</dbReference>
<evidence type="ECO:0000256" key="14">
    <source>
        <dbReference type="ARBA" id="ARBA00023170"/>
    </source>
</evidence>
<gene>
    <name evidence="24" type="ORF">PLOB_00002602</name>
</gene>
<reference evidence="24 25" key="1">
    <citation type="submission" date="2022-05" db="EMBL/GenBank/DDBJ databases">
        <authorList>
            <consortium name="Genoscope - CEA"/>
            <person name="William W."/>
        </authorList>
    </citation>
    <scope>NUCLEOTIDE SEQUENCE [LARGE SCALE GENOMIC DNA]</scope>
</reference>
<evidence type="ECO:0000256" key="19">
    <source>
        <dbReference type="PROSITE-ProRule" id="PRU10141"/>
    </source>
</evidence>
<keyword evidence="13" id="KW-1015">Disulfide bond</keyword>
<keyword evidence="4 21" id="KW-0812">Transmembrane</keyword>
<dbReference type="InterPro" id="IPR000719">
    <property type="entry name" value="Prot_kinase_dom"/>
</dbReference>
<keyword evidence="2" id="KW-0597">Phosphoprotein</keyword>